<protein>
    <recommendedName>
        <fullName evidence="4">Alpha beta hydrolase superfamily protein</fullName>
    </recommendedName>
</protein>
<dbReference type="OrthoDB" id="2157689at2"/>
<dbReference type="RefSeq" id="WP_057798014.1">
    <property type="nucleotide sequence ID" value="NZ_BJZZ01000004.1"/>
</dbReference>
<dbReference type="AlphaFoldDB" id="A0A0R2NJK3"/>
<evidence type="ECO:0000313" key="2">
    <source>
        <dbReference type="EMBL" id="KRO25927.1"/>
    </source>
</evidence>
<accession>A0A0R2NJK3</accession>
<feature type="region of interest" description="Disordered" evidence="1">
    <location>
        <begin position="268"/>
        <end position="297"/>
    </location>
</feature>
<dbReference type="SUPFAM" id="SSF53474">
    <property type="entry name" value="alpha/beta-Hydrolases"/>
    <property type="match status" value="1"/>
</dbReference>
<keyword evidence="3" id="KW-1185">Reference proteome</keyword>
<evidence type="ECO:0008006" key="4">
    <source>
        <dbReference type="Google" id="ProtNLM"/>
    </source>
</evidence>
<gene>
    <name evidence="2" type="ORF">IV88_GL001194</name>
</gene>
<dbReference type="Proteomes" id="UP000051249">
    <property type="component" value="Unassembled WGS sequence"/>
</dbReference>
<organism evidence="2 3">
    <name type="scientific">Pediococcus argentinicus</name>
    <dbReference type="NCBI Taxonomy" id="480391"/>
    <lineage>
        <taxon>Bacteria</taxon>
        <taxon>Bacillati</taxon>
        <taxon>Bacillota</taxon>
        <taxon>Bacilli</taxon>
        <taxon>Lactobacillales</taxon>
        <taxon>Lactobacillaceae</taxon>
        <taxon>Pediococcus</taxon>
    </lineage>
</organism>
<evidence type="ECO:0000256" key="1">
    <source>
        <dbReference type="SAM" id="MobiDB-lite"/>
    </source>
</evidence>
<reference evidence="2 3" key="1">
    <citation type="journal article" date="2015" name="Genome Announc.">
        <title>Expanding the biotechnology potential of lactobacilli through comparative genomics of 213 strains and associated genera.</title>
        <authorList>
            <person name="Sun Z."/>
            <person name="Harris H.M."/>
            <person name="McCann A."/>
            <person name="Guo C."/>
            <person name="Argimon S."/>
            <person name="Zhang W."/>
            <person name="Yang X."/>
            <person name="Jeffery I.B."/>
            <person name="Cooney J.C."/>
            <person name="Kagawa T.F."/>
            <person name="Liu W."/>
            <person name="Song Y."/>
            <person name="Salvetti E."/>
            <person name="Wrobel A."/>
            <person name="Rasinkangas P."/>
            <person name="Parkhill J."/>
            <person name="Rea M.C."/>
            <person name="O'Sullivan O."/>
            <person name="Ritari J."/>
            <person name="Douillard F.P."/>
            <person name="Paul Ross R."/>
            <person name="Yang R."/>
            <person name="Briner A.E."/>
            <person name="Felis G.E."/>
            <person name="de Vos W.M."/>
            <person name="Barrangou R."/>
            <person name="Klaenhammer T.R."/>
            <person name="Caufield P.W."/>
            <person name="Cui Y."/>
            <person name="Zhang H."/>
            <person name="O'Toole P.W."/>
        </authorList>
    </citation>
    <scope>NUCLEOTIDE SEQUENCE [LARGE SCALE GENOMIC DNA]</scope>
    <source>
        <strain evidence="2 3">DSM 23026</strain>
    </source>
</reference>
<dbReference type="Gene3D" id="3.40.50.1820">
    <property type="entry name" value="alpha/beta hydrolase"/>
    <property type="match status" value="1"/>
</dbReference>
<sequence length="297" mass="33492">MKNFNRSIIIASLLVLVILIFPTLAWSHSSIKNMEQRHNSQMSPVIWVPGSSADQDRFDDIFKTINTGSHVQHSVLKVEIMKNDTIKYTGSIRPNDLQPFIVVAFEDNSDGYTTIKKESRWFNIALQSLVKRYNFNNFKAIGHSNGGLVLSFFLEDYNNSDEVHMTKLLTMGSPFNSYEDSLSNKTVMLNDLINDRSKIDKNLTVYSITGTEDYSSDGTVPEASVEAGKYVFQKQVKKYTQITVTGTTAAHSDLPSNPETLDIINKNIISKDTKKKAPPAPTQDIKHKHEVKPNTRD</sequence>
<dbReference type="PATRIC" id="fig|480391.4.peg.1212"/>
<dbReference type="Pfam" id="PF06028">
    <property type="entry name" value="DUF915"/>
    <property type="match status" value="1"/>
</dbReference>
<name>A0A0R2NJK3_9LACO</name>
<dbReference type="InterPro" id="IPR010315">
    <property type="entry name" value="DUF915_hydro-like"/>
</dbReference>
<dbReference type="EMBL" id="JQCQ01000004">
    <property type="protein sequence ID" value="KRO25927.1"/>
    <property type="molecule type" value="Genomic_DNA"/>
</dbReference>
<evidence type="ECO:0000313" key="3">
    <source>
        <dbReference type="Proteomes" id="UP000051249"/>
    </source>
</evidence>
<feature type="compositionally biased region" description="Basic and acidic residues" evidence="1">
    <location>
        <begin position="284"/>
        <end position="297"/>
    </location>
</feature>
<proteinExistence type="predicted"/>
<comment type="caution">
    <text evidence="2">The sequence shown here is derived from an EMBL/GenBank/DDBJ whole genome shotgun (WGS) entry which is preliminary data.</text>
</comment>
<dbReference type="InterPro" id="IPR029058">
    <property type="entry name" value="AB_hydrolase_fold"/>
</dbReference>